<feature type="region of interest" description="Disordered" evidence="9">
    <location>
        <begin position="31"/>
        <end position="149"/>
    </location>
</feature>
<dbReference type="InterPro" id="IPR001263">
    <property type="entry name" value="PI3K_accessory_dom"/>
</dbReference>
<dbReference type="InterPro" id="IPR029071">
    <property type="entry name" value="Ubiquitin-like_domsf"/>
</dbReference>
<dbReference type="GO" id="GO:0016303">
    <property type="term" value="F:1-phosphatidylinositol-3-kinase activity"/>
    <property type="evidence" value="ECO:0007669"/>
    <property type="project" value="UniProtKB-EC"/>
</dbReference>
<dbReference type="InterPro" id="IPR000008">
    <property type="entry name" value="C2_dom"/>
</dbReference>
<dbReference type="GO" id="GO:0016477">
    <property type="term" value="P:cell migration"/>
    <property type="evidence" value="ECO:0007669"/>
    <property type="project" value="TreeGrafter"/>
</dbReference>
<feature type="compositionally biased region" description="Polar residues" evidence="9">
    <location>
        <begin position="253"/>
        <end position="281"/>
    </location>
</feature>
<accession>A0A9N9TQ25</accession>
<dbReference type="GO" id="GO:0005942">
    <property type="term" value="C:phosphatidylinositol 3-kinase complex"/>
    <property type="evidence" value="ECO:0007669"/>
    <property type="project" value="TreeGrafter"/>
</dbReference>
<dbReference type="EMBL" id="OU900095">
    <property type="protein sequence ID" value="CAG9859044.1"/>
    <property type="molecule type" value="Genomic_DNA"/>
</dbReference>
<dbReference type="SMART" id="SM00144">
    <property type="entry name" value="PI3K_rbd"/>
    <property type="match status" value="1"/>
</dbReference>
<dbReference type="GO" id="GO:0035005">
    <property type="term" value="F:1-phosphatidylinositol-4-phosphate 3-kinase activity"/>
    <property type="evidence" value="ECO:0007669"/>
    <property type="project" value="UniProtKB-EC"/>
</dbReference>
<dbReference type="InterPro" id="IPR011009">
    <property type="entry name" value="Kinase-like_dom_sf"/>
</dbReference>
<dbReference type="GO" id="GO:0005737">
    <property type="term" value="C:cytoplasm"/>
    <property type="evidence" value="ECO:0007669"/>
    <property type="project" value="TreeGrafter"/>
</dbReference>
<dbReference type="InterPro" id="IPR002420">
    <property type="entry name" value="PI3K-type_C2_dom"/>
</dbReference>
<evidence type="ECO:0000259" key="12">
    <source>
        <dbReference type="SMART" id="SM00146"/>
    </source>
</evidence>
<evidence type="ECO:0000256" key="3">
    <source>
        <dbReference type="ARBA" id="ARBA00022777"/>
    </source>
</evidence>
<keyword evidence="4" id="KW-0067">ATP-binding</keyword>
<evidence type="ECO:0008006" key="17">
    <source>
        <dbReference type="Google" id="ProtNLM"/>
    </source>
</evidence>
<evidence type="ECO:0000313" key="16">
    <source>
        <dbReference type="Proteomes" id="UP001153712"/>
    </source>
</evidence>
<dbReference type="InterPro" id="IPR001683">
    <property type="entry name" value="PX_dom"/>
</dbReference>
<dbReference type="SUPFAM" id="SSF49562">
    <property type="entry name" value="C2 domain (Calcium/lipid-binding domain, CaLB)"/>
    <property type="match status" value="2"/>
</dbReference>
<gene>
    <name evidence="15" type="ORF">PHYEVI_LOCUS5421</name>
</gene>
<feature type="domain" description="PI3K/PI4K catalytic" evidence="12">
    <location>
        <begin position="1241"/>
        <end position="1499"/>
    </location>
</feature>
<dbReference type="GO" id="GO:0035091">
    <property type="term" value="F:phosphatidylinositol binding"/>
    <property type="evidence" value="ECO:0007669"/>
    <property type="project" value="InterPro"/>
</dbReference>
<dbReference type="Proteomes" id="UP001153712">
    <property type="component" value="Chromosome 2"/>
</dbReference>
<dbReference type="Gene3D" id="2.60.40.150">
    <property type="entry name" value="C2 domain"/>
    <property type="match status" value="2"/>
</dbReference>
<feature type="compositionally biased region" description="Polar residues" evidence="9">
    <location>
        <begin position="70"/>
        <end position="84"/>
    </location>
</feature>
<dbReference type="CDD" id="cd04012">
    <property type="entry name" value="C2A_PI3K_class_II"/>
    <property type="match status" value="1"/>
</dbReference>
<dbReference type="Pfam" id="PF00794">
    <property type="entry name" value="PI3K_rbd"/>
    <property type="match status" value="1"/>
</dbReference>
<evidence type="ECO:0000256" key="6">
    <source>
        <dbReference type="ARBA" id="ARBA00023985"/>
    </source>
</evidence>
<evidence type="ECO:0000256" key="7">
    <source>
        <dbReference type="ARBA" id="ARBA00029297"/>
    </source>
</evidence>
<evidence type="ECO:0000259" key="10">
    <source>
        <dbReference type="SMART" id="SM00144"/>
    </source>
</evidence>
<dbReference type="InterPro" id="IPR036940">
    <property type="entry name" value="PI3/4_kinase_cat_sf"/>
</dbReference>
<dbReference type="GO" id="GO:0005886">
    <property type="term" value="C:plasma membrane"/>
    <property type="evidence" value="ECO:0007669"/>
    <property type="project" value="TreeGrafter"/>
</dbReference>
<reference evidence="15" key="1">
    <citation type="submission" date="2022-01" db="EMBL/GenBank/DDBJ databases">
        <authorList>
            <person name="King R."/>
        </authorList>
    </citation>
    <scope>NUCLEOTIDE SEQUENCE</scope>
</reference>
<dbReference type="Pfam" id="PF00792">
    <property type="entry name" value="PI3K_C2"/>
    <property type="match status" value="1"/>
</dbReference>
<dbReference type="SMART" id="SM00146">
    <property type="entry name" value="PI3Kc"/>
    <property type="match status" value="1"/>
</dbReference>
<dbReference type="SUPFAM" id="SSF48371">
    <property type="entry name" value="ARM repeat"/>
    <property type="match status" value="1"/>
</dbReference>
<dbReference type="SUPFAM" id="SSF54236">
    <property type="entry name" value="Ubiquitin-like"/>
    <property type="match status" value="1"/>
</dbReference>
<feature type="domain" description="PI3K-RBD" evidence="10">
    <location>
        <begin position="492"/>
        <end position="597"/>
    </location>
</feature>
<evidence type="ECO:0000256" key="1">
    <source>
        <dbReference type="ARBA" id="ARBA00022679"/>
    </source>
</evidence>
<dbReference type="Pfam" id="PF00787">
    <property type="entry name" value="PX"/>
    <property type="match status" value="1"/>
</dbReference>
<dbReference type="InterPro" id="IPR000403">
    <property type="entry name" value="PI3/4_kinase_cat_dom"/>
</dbReference>
<protein>
    <recommendedName>
        <fullName evidence="17">Phosphatidylinositol-4-phosphate 3-kinase</fullName>
    </recommendedName>
</protein>
<dbReference type="InterPro" id="IPR018936">
    <property type="entry name" value="PI3/4_kinase_CS"/>
</dbReference>
<dbReference type="SMART" id="SM00312">
    <property type="entry name" value="PX"/>
    <property type="match status" value="1"/>
</dbReference>
<feature type="domain" description="PIK helical" evidence="11">
    <location>
        <begin position="948"/>
        <end position="1156"/>
    </location>
</feature>
<keyword evidence="16" id="KW-1185">Reference proteome</keyword>
<dbReference type="PANTHER" id="PTHR10048">
    <property type="entry name" value="PHOSPHATIDYLINOSITOL KINASE"/>
    <property type="match status" value="1"/>
</dbReference>
<dbReference type="Gene3D" id="3.30.1010.10">
    <property type="entry name" value="Phosphatidylinositol 3-kinase Catalytic Subunit, Chain A, domain 4"/>
    <property type="match status" value="1"/>
</dbReference>
<keyword evidence="3" id="KW-0418">Kinase</keyword>
<dbReference type="InterPro" id="IPR036871">
    <property type="entry name" value="PX_dom_sf"/>
</dbReference>
<dbReference type="Gene3D" id="1.25.40.70">
    <property type="entry name" value="Phosphatidylinositol 3-kinase, accessory domain (PIK)"/>
    <property type="match status" value="1"/>
</dbReference>
<dbReference type="GO" id="GO:0048015">
    <property type="term" value="P:phosphatidylinositol-mediated signaling"/>
    <property type="evidence" value="ECO:0007669"/>
    <property type="project" value="TreeGrafter"/>
</dbReference>
<evidence type="ECO:0000256" key="8">
    <source>
        <dbReference type="SAM" id="Coils"/>
    </source>
</evidence>
<dbReference type="PANTHER" id="PTHR10048:SF14">
    <property type="entry name" value="LD28067P"/>
    <property type="match status" value="1"/>
</dbReference>
<evidence type="ECO:0000256" key="4">
    <source>
        <dbReference type="ARBA" id="ARBA00022840"/>
    </source>
</evidence>
<dbReference type="SMART" id="SM00239">
    <property type="entry name" value="C2"/>
    <property type="match status" value="1"/>
</dbReference>
<feature type="region of interest" description="Disordered" evidence="9">
    <location>
        <begin position="236"/>
        <end position="311"/>
    </location>
</feature>
<keyword evidence="1" id="KW-0808">Transferase</keyword>
<dbReference type="GO" id="GO:0005524">
    <property type="term" value="F:ATP binding"/>
    <property type="evidence" value="ECO:0007669"/>
    <property type="project" value="UniProtKB-KW"/>
</dbReference>
<dbReference type="InterPro" id="IPR015433">
    <property type="entry name" value="PI3/4_kinase"/>
</dbReference>
<evidence type="ECO:0000256" key="9">
    <source>
        <dbReference type="SAM" id="MobiDB-lite"/>
    </source>
</evidence>
<dbReference type="FunFam" id="2.60.40.150:FF:000205">
    <property type="entry name" value="Uncharacterized protein, isoform A"/>
    <property type="match status" value="1"/>
</dbReference>
<evidence type="ECO:0000313" key="15">
    <source>
        <dbReference type="EMBL" id="CAG9859044.1"/>
    </source>
</evidence>
<sequence length="1788" mass="203467">MADYEKQFQEELERAQALSLESLALEQFNKSKKLQELNRSATTSNVSNRPKTTSGKLNSTTKLITKHNNKLYTVTRAASMNETDSTPRFDRHVSKSRPRPGLQSSSTNALLAPPPPSQRKNSTSSDNDPPDLISFSSPPPNSSPSSDIIDFCKQQNYNQQLVLTPSMPQHQSTHFKYWPNVSMTSPSIPFQSNILAQNVGNPIGGRYQYSLSSPQFVLSNVSTPISQRMPWTTVNVGKPSSITSSGSLSTGLRTPNRTMSIPNSSCQGFASPASSIGTANSKSEEPPALPPKNQRPKPPPPIVPKSSSLSSKLSSYSSVSCVKSDSEKVVKEKPFNSHNLIDLAHADNNDNVRVSILQEFDPLSESFYSSVSSRAISPDCSVDDTMSVCNSVYEEYDPYDFIYTGSGNNSLSDPIYATVNKSDGATPMSPGLSRMSTIDRKSFKCPKRNLVNIIDKINNRSLNRDPDLKSFYNMVYNLRKQYKYNDPDTNMGLVISPMVTYEYSEGLSIKLQVHPDFEGANFNKPNIFTCDVNSSVEHVTLQLTYGLDAPANTQYTLKIWGSNEYLVPTTFLSEYEYVHDCIKLDEDVVLILIPDSKKDKSFARTVADDNDDETLKFENIVPNDMAIRISYEELNILLETLESEMKKLEDAVLQMERSSNSSIMPAVQPLKVIQSVKCIVNLMGDLCTLDIMVTVDALDEACRNFLPSNGTSFSELVNNNCNKIRFAVQNLIEMYSQAFCVNFEVKNSSSTESMRYVHDIVDSVVIRVCAIYRPSFDWEHEEYTIAAQIYHGTRKIGRSLCTQPTKKLERDKYWPSRIIFDCWLEFEDVPINSLARESRLVLQIFGRTLVTSDSEENKNSSAPTYKEEEIGWAAVQFFNYDSTMIQGSLLLSIWPKESNYINDHIYGPAPANGIHPDPDHSVIGVEIVTPTKIQFPSMSTDLYNNITKGDFLSLDNETQQLLVDACDQDLLYRFSPEIREILWEKRHYLYHLPAALPKVLLAAHSWEYVQLPDLHGMVHTWKELKPIQALELLLPVYPDLEVRKMAIRWIRGLGDDELVDYLPQLVVALRHETYENSPLAQFLLDKALRSPRFAHYLFWLLCHSLPGDSPQNFSSEVRNKDLAEIGVSEFRHHRRLKLLLRALLAICGKSLGDCFLYQQSLVKKLNDIAEEVQKTKESHRLTVLHNALGQIHKDLNETPTSLPLSPTLRVVGVDIQSCSYFPSNTLPLKINFLMEDSSIRAAIYKVGDDLQQDMLTLQMIRLMDKLWLSKGLDLRMVSFTCVPTSRKKGMIEMVTKADTLRKIQVEHGLTGSFKDKPIAEWLAKHNPSELEYTRAVQNFTASCAGYCVITYILGIGDRHNDNIMLKTSGHLFHIDFGKFLGDAQMFGNFKRDRAPFVLTSDMAYVINGGDRPTEKFHQFVDLCCQAFNIIRNNRNLFLFLITSSGICRITPESIGYMHKALLPELSNPEAAAYFTRLIEESLKTRFTQFNFFLHNLAQLKFSADNNEGSLLSFVPKTYSLTTDGQLVHVEVVNYKKRYNPDKYYVYILRVYRKDQNQHMEIQRTYKEFCELHQKLCIYFPLAKLHSLSTGLHMGRSNIKQVAQKRFNEISLFVKSLFLCAHEIAHSDLVYTFFHPLLRDQQFSEEFSKKDRDRDFQLDSGRLKGQLKLSLQYRKGVFSVMVHHARGLPRSTNGQEPSTYVKVYLLPDPQKNTKRKTKVVKKNCHPSFMEMLEYRMALEIIKLRRIQATVWSYETLQENEFMGGVELELGTLDLREETSEWYSLVNLSR</sequence>
<evidence type="ECO:0000259" key="13">
    <source>
        <dbReference type="SMART" id="SM00239"/>
    </source>
</evidence>
<dbReference type="InterPro" id="IPR016024">
    <property type="entry name" value="ARM-type_fold"/>
</dbReference>
<keyword evidence="2" id="KW-0547">Nucleotide-binding</keyword>
<feature type="domain" description="PX" evidence="14">
    <location>
        <begin position="1524"/>
        <end position="1636"/>
    </location>
</feature>
<dbReference type="SMART" id="SM00145">
    <property type="entry name" value="PI3Ka"/>
    <property type="match status" value="1"/>
</dbReference>
<feature type="coiled-coil region" evidence="8">
    <location>
        <begin position="631"/>
        <end position="658"/>
    </location>
</feature>
<proteinExistence type="predicted"/>
<feature type="domain" description="C2" evidence="13">
    <location>
        <begin position="1676"/>
        <end position="1780"/>
    </location>
</feature>
<dbReference type="Pfam" id="PF00613">
    <property type="entry name" value="PI3Ka"/>
    <property type="match status" value="1"/>
</dbReference>
<dbReference type="CDD" id="cd05166">
    <property type="entry name" value="PI3Kc_II"/>
    <property type="match status" value="1"/>
</dbReference>
<dbReference type="Pfam" id="PF00168">
    <property type="entry name" value="C2"/>
    <property type="match status" value="1"/>
</dbReference>
<dbReference type="Pfam" id="PF00454">
    <property type="entry name" value="PI3_PI4_kinase"/>
    <property type="match status" value="1"/>
</dbReference>
<dbReference type="Gene3D" id="1.10.1070.11">
    <property type="entry name" value="Phosphatidylinositol 3-/4-kinase, catalytic domain"/>
    <property type="match status" value="1"/>
</dbReference>
<comment type="catalytic activity">
    <reaction evidence="7">
        <text>a 1,2-diacyl-sn-glycero-3-phospho-(1D-myo-inositol 4-phosphate) + ATP = a 1,2-diacyl-sn-glycero-3-phospho-(1D-myo-inositol-3,4-bisphosphate) + ADP + H(+)</text>
        <dbReference type="Rhea" id="RHEA:18373"/>
        <dbReference type="ChEBI" id="CHEBI:15378"/>
        <dbReference type="ChEBI" id="CHEBI:30616"/>
        <dbReference type="ChEBI" id="CHEBI:57658"/>
        <dbReference type="ChEBI" id="CHEBI:58178"/>
        <dbReference type="ChEBI" id="CHEBI:456216"/>
        <dbReference type="EC" id="2.7.1.154"/>
    </reaction>
    <physiologicalReaction direction="left-to-right" evidence="7">
        <dbReference type="Rhea" id="RHEA:18374"/>
    </physiologicalReaction>
</comment>
<dbReference type="FunFam" id="3.30.1010.10:FF:000001">
    <property type="entry name" value="Phosphatidylinositol 4-phosphate 3-kinase C2 domain-containing subunit beta"/>
    <property type="match status" value="1"/>
</dbReference>
<dbReference type="Gene3D" id="3.30.1520.10">
    <property type="entry name" value="Phox-like domain"/>
    <property type="match status" value="1"/>
</dbReference>
<evidence type="ECO:0000256" key="2">
    <source>
        <dbReference type="ARBA" id="ARBA00022741"/>
    </source>
</evidence>
<dbReference type="OrthoDB" id="67688at2759"/>
<dbReference type="FunFam" id="3.30.1520.10:FF:000006">
    <property type="entry name" value="Phosphatidylinositol 4-phosphate 3-kinase C2 domain-containing subunit alpha"/>
    <property type="match status" value="1"/>
</dbReference>
<dbReference type="PROSITE" id="PS00916">
    <property type="entry name" value="PI3_4_KINASE_2"/>
    <property type="match status" value="1"/>
</dbReference>
<evidence type="ECO:0000256" key="5">
    <source>
        <dbReference type="ARBA" id="ARBA00023098"/>
    </source>
</evidence>
<name>A0A9N9TQ25_PHYSR</name>
<dbReference type="InterPro" id="IPR042236">
    <property type="entry name" value="PI3K_accessory_sf"/>
</dbReference>
<dbReference type="FunFam" id="1.25.40.70:FF:000014">
    <property type="entry name" value="Phosphatidylinositol-4-phosphate 3-kinase C2 domain-containing subunit beta"/>
    <property type="match status" value="1"/>
</dbReference>
<evidence type="ECO:0000259" key="11">
    <source>
        <dbReference type="SMART" id="SM00145"/>
    </source>
</evidence>
<dbReference type="Gene3D" id="3.10.20.770">
    <property type="match status" value="1"/>
</dbReference>
<dbReference type="FunFam" id="1.10.1070.11:FF:000001">
    <property type="entry name" value="Phosphatidylinositol 4,5-bisphosphate 3-kinase catalytic subunit"/>
    <property type="match status" value="1"/>
</dbReference>
<dbReference type="SUPFAM" id="SSF56112">
    <property type="entry name" value="Protein kinase-like (PK-like)"/>
    <property type="match status" value="1"/>
</dbReference>
<feature type="compositionally biased region" description="Polar residues" evidence="9">
    <location>
        <begin position="37"/>
        <end position="63"/>
    </location>
</feature>
<feature type="compositionally biased region" description="Low complexity" evidence="9">
    <location>
        <begin position="240"/>
        <end position="252"/>
    </location>
</feature>
<keyword evidence="8" id="KW-0175">Coiled coil</keyword>
<dbReference type="SUPFAM" id="SSF64268">
    <property type="entry name" value="PX domain"/>
    <property type="match status" value="1"/>
</dbReference>
<keyword evidence="5" id="KW-0443">Lipid metabolism</keyword>
<dbReference type="GO" id="GO:0043491">
    <property type="term" value="P:phosphatidylinositol 3-kinase/protein kinase B signal transduction"/>
    <property type="evidence" value="ECO:0007669"/>
    <property type="project" value="TreeGrafter"/>
</dbReference>
<organism evidence="15 16">
    <name type="scientific">Phyllotreta striolata</name>
    <name type="common">Striped flea beetle</name>
    <name type="synonym">Crioceris striolata</name>
    <dbReference type="NCBI Taxonomy" id="444603"/>
    <lineage>
        <taxon>Eukaryota</taxon>
        <taxon>Metazoa</taxon>
        <taxon>Ecdysozoa</taxon>
        <taxon>Arthropoda</taxon>
        <taxon>Hexapoda</taxon>
        <taxon>Insecta</taxon>
        <taxon>Pterygota</taxon>
        <taxon>Neoptera</taxon>
        <taxon>Endopterygota</taxon>
        <taxon>Coleoptera</taxon>
        <taxon>Polyphaga</taxon>
        <taxon>Cucujiformia</taxon>
        <taxon>Chrysomeloidea</taxon>
        <taxon>Chrysomelidae</taxon>
        <taxon>Galerucinae</taxon>
        <taxon>Alticini</taxon>
        <taxon>Phyllotreta</taxon>
    </lineage>
</organism>
<comment type="catalytic activity">
    <reaction evidence="6">
        <text>a 1,2-diacyl-sn-glycero-3-phospho-(1D-myo-inositol) + ATP = a 1,2-diacyl-sn-glycero-3-phospho-(1D-myo-inositol-3-phosphate) + ADP + H(+)</text>
        <dbReference type="Rhea" id="RHEA:12709"/>
        <dbReference type="ChEBI" id="CHEBI:15378"/>
        <dbReference type="ChEBI" id="CHEBI:30616"/>
        <dbReference type="ChEBI" id="CHEBI:57880"/>
        <dbReference type="ChEBI" id="CHEBI:58088"/>
        <dbReference type="ChEBI" id="CHEBI:456216"/>
        <dbReference type="EC" id="2.7.1.137"/>
    </reaction>
    <physiologicalReaction direction="left-to-right" evidence="6">
        <dbReference type="Rhea" id="RHEA:12710"/>
    </physiologicalReaction>
</comment>
<feature type="compositionally biased region" description="Polar residues" evidence="9">
    <location>
        <begin position="118"/>
        <end position="127"/>
    </location>
</feature>
<evidence type="ECO:0000259" key="14">
    <source>
        <dbReference type="SMART" id="SM00312"/>
    </source>
</evidence>
<dbReference type="InterPro" id="IPR035892">
    <property type="entry name" value="C2_domain_sf"/>
</dbReference>
<dbReference type="InterPro" id="IPR000341">
    <property type="entry name" value="PI3K_Ras-bd_dom"/>
</dbReference>